<dbReference type="PANTHER" id="PTHR23416:SF78">
    <property type="entry name" value="LIPOPOLYSACCHARIDE BIOSYNTHESIS O-ACETYL TRANSFERASE WBBJ-RELATED"/>
    <property type="match status" value="1"/>
</dbReference>
<protein>
    <submittedName>
        <fullName evidence="4">Galactoside O-acetyltransferase</fullName>
        <ecNumber evidence="4">2.3.1.18</ecNumber>
    </submittedName>
</protein>
<dbReference type="AlphaFoldDB" id="A0A1C0B522"/>
<organism evidence="4 5">
    <name type="scientific">Aliarcobacter thereius</name>
    <dbReference type="NCBI Taxonomy" id="544718"/>
    <lineage>
        <taxon>Bacteria</taxon>
        <taxon>Pseudomonadati</taxon>
        <taxon>Campylobacterota</taxon>
        <taxon>Epsilonproteobacteria</taxon>
        <taxon>Campylobacterales</taxon>
        <taxon>Arcobacteraceae</taxon>
        <taxon>Aliarcobacter</taxon>
    </lineage>
</organism>
<accession>A0A1C0B522</accession>
<keyword evidence="2" id="KW-0677">Repeat</keyword>
<dbReference type="InterPro" id="IPR011004">
    <property type="entry name" value="Trimer_LpxA-like_sf"/>
</dbReference>
<dbReference type="PATRIC" id="fig|544718.51.peg.1863"/>
<evidence type="ECO:0000256" key="2">
    <source>
        <dbReference type="ARBA" id="ARBA00022737"/>
    </source>
</evidence>
<keyword evidence="3 4" id="KW-0012">Acyltransferase</keyword>
<dbReference type="InterPro" id="IPR001451">
    <property type="entry name" value="Hexapep"/>
</dbReference>
<dbReference type="Proteomes" id="UP000093281">
    <property type="component" value="Unassembled WGS sequence"/>
</dbReference>
<dbReference type="Pfam" id="PF00132">
    <property type="entry name" value="Hexapep"/>
    <property type="match status" value="1"/>
</dbReference>
<proteinExistence type="predicted"/>
<dbReference type="OrthoDB" id="5348823at2"/>
<dbReference type="Gene3D" id="2.160.10.10">
    <property type="entry name" value="Hexapeptide repeat proteins"/>
    <property type="match status" value="1"/>
</dbReference>
<comment type="caution">
    <text evidence="4">The sequence shown here is derived from an EMBL/GenBank/DDBJ whole genome shotgun (WGS) entry which is preliminary data.</text>
</comment>
<dbReference type="CDD" id="cd04647">
    <property type="entry name" value="LbH_MAT_like"/>
    <property type="match status" value="1"/>
</dbReference>
<dbReference type="RefSeq" id="WP_066187491.1">
    <property type="nucleotide sequence ID" value="NZ_LCUJ01000010.1"/>
</dbReference>
<dbReference type="EMBL" id="LCUJ01000010">
    <property type="protein sequence ID" value="OCL97537.1"/>
    <property type="molecule type" value="Genomic_DNA"/>
</dbReference>
<dbReference type="SUPFAM" id="SSF51161">
    <property type="entry name" value="Trimeric LpxA-like enzymes"/>
    <property type="match status" value="1"/>
</dbReference>
<dbReference type="PANTHER" id="PTHR23416">
    <property type="entry name" value="SIALIC ACID SYNTHASE-RELATED"/>
    <property type="match status" value="1"/>
</dbReference>
<sequence>MNSFSLMIKFRNKIRIQKDNNIIFGKNIKMSKCKVIIKGKNNLLKIEDNNILRNVTFEIIGNNCSISIANNCLIGHNSYLSAKEENTHIIIKEFCGLSRNIKIMTSDGHAIFSDGKIINPAKNITIEKNVWLADNVTILKGVTIGENSVVGINSTVTKSIQNNSISAGNPAKIIKENISWKP</sequence>
<dbReference type="PROSITE" id="PS00101">
    <property type="entry name" value="HEXAPEP_TRANSFERASES"/>
    <property type="match status" value="1"/>
</dbReference>
<dbReference type="EC" id="2.3.1.18" evidence="4"/>
<gene>
    <name evidence="4" type="primary">lacA</name>
    <name evidence="4" type="ORF">AAX29_01897</name>
</gene>
<evidence type="ECO:0000256" key="3">
    <source>
        <dbReference type="ARBA" id="ARBA00023315"/>
    </source>
</evidence>
<reference evidence="5" key="1">
    <citation type="submission" date="2015-05" db="EMBL/GenBank/DDBJ databases">
        <authorList>
            <person name="Rovetto F."/>
            <person name="Cocolin L."/>
            <person name="Illeghems K."/>
            <person name="Van Nieuwerburgh F."/>
            <person name="Houf K."/>
        </authorList>
    </citation>
    <scope>NUCLEOTIDE SEQUENCE [LARGE SCALE GENOMIC DNA]</scope>
    <source>
        <strain evidence="5">DU22</strain>
    </source>
</reference>
<keyword evidence="1 4" id="KW-0808">Transferase</keyword>
<name>A0A1C0B522_9BACT</name>
<dbReference type="GO" id="GO:0008870">
    <property type="term" value="F:galactoside O-acetyltransferase activity"/>
    <property type="evidence" value="ECO:0007669"/>
    <property type="project" value="UniProtKB-EC"/>
</dbReference>
<evidence type="ECO:0000313" key="5">
    <source>
        <dbReference type="Proteomes" id="UP000093281"/>
    </source>
</evidence>
<evidence type="ECO:0000256" key="1">
    <source>
        <dbReference type="ARBA" id="ARBA00022679"/>
    </source>
</evidence>
<evidence type="ECO:0000313" key="4">
    <source>
        <dbReference type="EMBL" id="OCL97537.1"/>
    </source>
</evidence>
<dbReference type="InterPro" id="IPR018357">
    <property type="entry name" value="Hexapep_transf_CS"/>
</dbReference>
<dbReference type="InterPro" id="IPR051159">
    <property type="entry name" value="Hexapeptide_acetyltransf"/>
</dbReference>